<dbReference type="InterPro" id="IPR050143">
    <property type="entry name" value="TRIM/RBCC"/>
</dbReference>
<organism evidence="1 2">
    <name type="scientific">Carlito syrichta</name>
    <name type="common">Philippine tarsier</name>
    <name type="synonym">Tarsius syrichta</name>
    <dbReference type="NCBI Taxonomy" id="1868482"/>
    <lineage>
        <taxon>Eukaryota</taxon>
        <taxon>Metazoa</taxon>
        <taxon>Chordata</taxon>
        <taxon>Craniata</taxon>
        <taxon>Vertebrata</taxon>
        <taxon>Euteleostomi</taxon>
        <taxon>Mammalia</taxon>
        <taxon>Eutheria</taxon>
        <taxon>Euarchontoglires</taxon>
        <taxon>Primates</taxon>
        <taxon>Haplorrhini</taxon>
        <taxon>Tarsiiformes</taxon>
        <taxon>Tarsiidae</taxon>
        <taxon>Carlito</taxon>
    </lineage>
</organism>
<gene>
    <name evidence="2" type="primary">LOC110594764</name>
</gene>
<dbReference type="Proteomes" id="UP000189704">
    <property type="component" value="Unplaced"/>
</dbReference>
<accession>A0A3Q0DLU1</accession>
<dbReference type="OrthoDB" id="654191at2759"/>
<name>A0A3Q0DLU1_CARSF</name>
<keyword evidence="1" id="KW-1185">Reference proteome</keyword>
<feature type="non-terminal residue" evidence="2">
    <location>
        <position position="133"/>
    </location>
</feature>
<evidence type="ECO:0000313" key="1">
    <source>
        <dbReference type="Proteomes" id="UP000189704"/>
    </source>
</evidence>
<dbReference type="AlphaFoldDB" id="A0A3Q0DLU1"/>
<evidence type="ECO:0000313" key="2">
    <source>
        <dbReference type="RefSeq" id="XP_021563936.1"/>
    </source>
</evidence>
<proteinExistence type="predicted"/>
<dbReference type="PANTHER" id="PTHR24103">
    <property type="entry name" value="E3 UBIQUITIN-PROTEIN LIGASE TRIM"/>
    <property type="match status" value="1"/>
</dbReference>
<dbReference type="RefSeq" id="XP_021563936.1">
    <property type="nucleotide sequence ID" value="XM_021708261.1"/>
</dbReference>
<dbReference type="KEGG" id="csyr:110594764"/>
<reference evidence="2" key="1">
    <citation type="submission" date="2025-08" db="UniProtKB">
        <authorList>
            <consortium name="RefSeq"/>
        </authorList>
    </citation>
    <scope>IDENTIFICATION</scope>
</reference>
<sequence length="133" mass="14951">MAAEREQVGAEFQALRAFLVEQEGRLLGRLEELSREVTRKQHENLAQLGSEVARLSGLRGQIQETAQKPDLDLLQEFKGTLSGCSSVPGPKPTTVSSEMKNKVWNVSLKTFVLKGLLRKFKEDLRGELEKEEK</sequence>
<dbReference type="GeneID" id="110594764"/>
<protein>
    <submittedName>
        <fullName evidence="2">Tripartite motif-containing protein 7-like</fullName>
    </submittedName>
</protein>